<dbReference type="AlphaFoldDB" id="A0A2B4SN54"/>
<dbReference type="EMBL" id="LSMT01000057">
    <property type="protein sequence ID" value="PFX30008.1"/>
    <property type="molecule type" value="Genomic_DNA"/>
</dbReference>
<feature type="non-terminal residue" evidence="2">
    <location>
        <position position="225"/>
    </location>
</feature>
<feature type="region of interest" description="Disordered" evidence="1">
    <location>
        <begin position="136"/>
        <end position="157"/>
    </location>
</feature>
<dbReference type="Proteomes" id="UP000225706">
    <property type="component" value="Unassembled WGS sequence"/>
</dbReference>
<accession>A0A2B4SN54</accession>
<proteinExistence type="predicted"/>
<dbReference type="InterPro" id="IPR036397">
    <property type="entry name" value="RNaseH_sf"/>
</dbReference>
<keyword evidence="3" id="KW-1185">Reference proteome</keyword>
<evidence type="ECO:0000313" key="2">
    <source>
        <dbReference type="EMBL" id="PFX30008.1"/>
    </source>
</evidence>
<dbReference type="Gene3D" id="3.30.420.10">
    <property type="entry name" value="Ribonuclease H-like superfamily/Ribonuclease H"/>
    <property type="match status" value="1"/>
</dbReference>
<evidence type="ECO:0000313" key="3">
    <source>
        <dbReference type="Proteomes" id="UP000225706"/>
    </source>
</evidence>
<dbReference type="STRING" id="50429.A0A2B4SN54"/>
<comment type="caution">
    <text evidence="2">The sequence shown here is derived from an EMBL/GenBank/DDBJ whole genome shotgun (WGS) entry which is preliminary data.</text>
</comment>
<dbReference type="GO" id="GO:0003676">
    <property type="term" value="F:nucleic acid binding"/>
    <property type="evidence" value="ECO:0007669"/>
    <property type="project" value="InterPro"/>
</dbReference>
<organism evidence="2 3">
    <name type="scientific">Stylophora pistillata</name>
    <name type="common">Smooth cauliflower coral</name>
    <dbReference type="NCBI Taxonomy" id="50429"/>
    <lineage>
        <taxon>Eukaryota</taxon>
        <taxon>Metazoa</taxon>
        <taxon>Cnidaria</taxon>
        <taxon>Anthozoa</taxon>
        <taxon>Hexacorallia</taxon>
        <taxon>Scleractinia</taxon>
        <taxon>Astrocoeniina</taxon>
        <taxon>Pocilloporidae</taxon>
        <taxon>Stylophora</taxon>
    </lineage>
</organism>
<protein>
    <recommendedName>
        <fullName evidence="4">Integrase catalytic domain-containing protein</fullName>
    </recommendedName>
</protein>
<gene>
    <name evidence="2" type="ORF">AWC38_SpisGene5247</name>
</gene>
<reference evidence="3" key="1">
    <citation type="journal article" date="2017" name="bioRxiv">
        <title>Comparative analysis of the genomes of Stylophora pistillata and Acropora digitifera provides evidence for extensive differences between species of corals.</title>
        <authorList>
            <person name="Voolstra C.R."/>
            <person name="Li Y."/>
            <person name="Liew Y.J."/>
            <person name="Baumgarten S."/>
            <person name="Zoccola D."/>
            <person name="Flot J.-F."/>
            <person name="Tambutte S."/>
            <person name="Allemand D."/>
            <person name="Aranda M."/>
        </authorList>
    </citation>
    <scope>NUCLEOTIDE SEQUENCE [LARGE SCALE GENOMIC DNA]</scope>
</reference>
<dbReference type="OrthoDB" id="5984319at2759"/>
<sequence length="225" mass="25418">MEMRADELMRKMWDEELLGITNQNKPFTAEEVLATRKVAESRCYAEGRYEEAIPWQDDEPPLYCNKSTAEDRLYSLEKHLQRRLDVAEKYCQVMEANEAKGYIRKLEPGEIDDDPSCNQSGASRIGMFIEHHRFPESVQPNSSHHGKTGRVTSDNGTNFVGAERELRELVQSMDQEQIAGNVSNDGIKWSWNPPLGSHFGGVFESLVKVAKKTLKAIVGNAGLTD</sequence>
<evidence type="ECO:0000256" key="1">
    <source>
        <dbReference type="SAM" id="MobiDB-lite"/>
    </source>
</evidence>
<name>A0A2B4SN54_STYPI</name>
<dbReference type="PANTHER" id="PTHR47331">
    <property type="entry name" value="PHD-TYPE DOMAIN-CONTAINING PROTEIN"/>
    <property type="match status" value="1"/>
</dbReference>
<evidence type="ECO:0008006" key="4">
    <source>
        <dbReference type="Google" id="ProtNLM"/>
    </source>
</evidence>